<name>A0A3N7HTU0_9BURK</name>
<dbReference type="EMBL" id="QUSW01000001">
    <property type="protein sequence ID" value="RQP25737.1"/>
    <property type="molecule type" value="Genomic_DNA"/>
</dbReference>
<protein>
    <submittedName>
        <fullName evidence="1">Uncharacterized protein</fullName>
    </submittedName>
</protein>
<organism evidence="1 2">
    <name type="scientific">Piscinibacter terrae</name>
    <dbReference type="NCBI Taxonomy" id="2496871"/>
    <lineage>
        <taxon>Bacteria</taxon>
        <taxon>Pseudomonadati</taxon>
        <taxon>Pseudomonadota</taxon>
        <taxon>Betaproteobacteria</taxon>
        <taxon>Burkholderiales</taxon>
        <taxon>Sphaerotilaceae</taxon>
        <taxon>Piscinibacter</taxon>
    </lineage>
</organism>
<dbReference type="AlphaFoldDB" id="A0A3N7HTU0"/>
<comment type="caution">
    <text evidence="1">The sequence shown here is derived from an EMBL/GenBank/DDBJ whole genome shotgun (WGS) entry which is preliminary data.</text>
</comment>
<evidence type="ECO:0000313" key="1">
    <source>
        <dbReference type="EMBL" id="RQP25737.1"/>
    </source>
</evidence>
<proteinExistence type="predicted"/>
<evidence type="ECO:0000313" key="2">
    <source>
        <dbReference type="Proteomes" id="UP000267464"/>
    </source>
</evidence>
<reference evidence="1 2" key="1">
    <citation type="submission" date="2018-08" db="EMBL/GenBank/DDBJ databases">
        <authorList>
            <person name="Khan S.A."/>
            <person name="Jeon C.O."/>
            <person name="Chun B.H."/>
            <person name="Jeong S.E."/>
        </authorList>
    </citation>
    <scope>NUCLEOTIDE SEQUENCE [LARGE SCALE GENOMIC DNA]</scope>
    <source>
        <strain evidence="1 2">S-16</strain>
    </source>
</reference>
<sequence>MLSAALLATSQAVAAGHCKTDEVTYFQCTIGSTGKVVALCGNELFDPATNERRASTWLQYRYGAPGKVELAFPQARAGSVEQFTGEYHHPYHGFYYGLSFNRKNVDYALVHVESETRFYGIEVTMGKRVVQMPCIGQPEVNLEHSPNDFFRLVQELSPR</sequence>
<dbReference type="Proteomes" id="UP000267464">
    <property type="component" value="Unassembled WGS sequence"/>
</dbReference>
<gene>
    <name evidence="1" type="ORF">DZC73_01300</name>
</gene>
<keyword evidence="2" id="KW-1185">Reference proteome</keyword>
<reference evidence="1 2" key="2">
    <citation type="submission" date="2018-12" db="EMBL/GenBank/DDBJ databases">
        <title>Rhizobacter gummiphilus sp. nov., a rubber-degrading bacterium isolated from the soil of a botanical garden in Japan.</title>
        <authorList>
            <person name="Shunsuke S.S."/>
        </authorList>
    </citation>
    <scope>NUCLEOTIDE SEQUENCE [LARGE SCALE GENOMIC DNA]</scope>
    <source>
        <strain evidence="1 2">S-16</strain>
    </source>
</reference>
<accession>A0A3N7HTU0</accession>